<dbReference type="AlphaFoldDB" id="A0A1N6H2I1"/>
<dbReference type="STRING" id="28230.SAMN05878443_1580"/>
<protein>
    <submittedName>
        <fullName evidence="2">Putative cell-wall binding lipoprotein</fullName>
    </submittedName>
</protein>
<gene>
    <name evidence="2" type="ORF">SAMN05878443_1580</name>
</gene>
<evidence type="ECO:0000313" key="3">
    <source>
        <dbReference type="Proteomes" id="UP000184758"/>
    </source>
</evidence>
<dbReference type="OrthoDB" id="2156400at2"/>
<feature type="signal peptide" evidence="1">
    <location>
        <begin position="1"/>
        <end position="19"/>
    </location>
</feature>
<dbReference type="PROSITE" id="PS51257">
    <property type="entry name" value="PROKAR_LIPOPROTEIN"/>
    <property type="match status" value="1"/>
</dbReference>
<evidence type="ECO:0000256" key="1">
    <source>
        <dbReference type="SAM" id="SignalP"/>
    </source>
</evidence>
<keyword evidence="3" id="KW-1185">Reference proteome</keyword>
<dbReference type="EMBL" id="FSRN01000001">
    <property type="protein sequence ID" value="SIO13867.1"/>
    <property type="molecule type" value="Genomic_DNA"/>
</dbReference>
<keyword evidence="2" id="KW-0449">Lipoprotein</keyword>
<evidence type="ECO:0000313" key="2">
    <source>
        <dbReference type="EMBL" id="SIO13867.1"/>
    </source>
</evidence>
<dbReference type="Pfam" id="PF10368">
    <property type="entry name" value="YkyA"/>
    <property type="match status" value="1"/>
</dbReference>
<feature type="chain" id="PRO_5039442816" evidence="1">
    <location>
        <begin position="20"/>
        <end position="213"/>
    </location>
</feature>
<dbReference type="InterPro" id="IPR019454">
    <property type="entry name" value="Lipoprot_YkyA-like"/>
</dbReference>
<proteinExistence type="predicted"/>
<reference evidence="3" key="1">
    <citation type="submission" date="2016-11" db="EMBL/GenBank/DDBJ databases">
        <authorList>
            <person name="Varghese N."/>
            <person name="Submissions S."/>
        </authorList>
    </citation>
    <scope>NUCLEOTIDE SEQUENCE [LARGE SCALE GENOMIC DNA]</scope>
    <source>
        <strain evidence="3">313</strain>
    </source>
</reference>
<dbReference type="RefSeq" id="WP_034548689.1">
    <property type="nucleotide sequence ID" value="NZ_FSRN01000001.1"/>
</dbReference>
<dbReference type="SUPFAM" id="SSF140423">
    <property type="entry name" value="MW0975(SA0943)-like"/>
    <property type="match status" value="1"/>
</dbReference>
<organism evidence="2 3">
    <name type="scientific">Carnobacterium alterfunditum</name>
    <dbReference type="NCBI Taxonomy" id="28230"/>
    <lineage>
        <taxon>Bacteria</taxon>
        <taxon>Bacillati</taxon>
        <taxon>Bacillota</taxon>
        <taxon>Bacilli</taxon>
        <taxon>Lactobacillales</taxon>
        <taxon>Carnobacteriaceae</taxon>
        <taxon>Carnobacterium</taxon>
    </lineage>
</organism>
<name>A0A1N6H2I1_9LACT</name>
<sequence>MKKRYLATNLFAVSLFLTACSTNDVAEAIESTTSVETKTEQIVVDLNAITEQEKNLQQTFEATLSKDESLSTFGDGTSSVFENIDARSASLSELKETAAAIKEEQILLDEKMSDKLPQEELDKLTTSIEHLTASLDDYVTHYETALTEQATYFTDLSKEEATYETLTMGMETINEQDAKTKEWLLQLDQQLVEVQASHKTTMKSLDQLNESSN</sequence>
<dbReference type="Gene3D" id="1.20.120.570">
    <property type="entry name" value="YkyA-like"/>
    <property type="match status" value="1"/>
</dbReference>
<dbReference type="InterPro" id="IPR036785">
    <property type="entry name" value="YkyA-like_sf"/>
</dbReference>
<dbReference type="eggNOG" id="ENOG50331X5">
    <property type="taxonomic scope" value="Bacteria"/>
</dbReference>
<accession>A0A1N6H2I1</accession>
<keyword evidence="1" id="KW-0732">Signal</keyword>
<dbReference type="Proteomes" id="UP000184758">
    <property type="component" value="Unassembled WGS sequence"/>
</dbReference>